<organism evidence="2 3">
    <name type="scientific">Roseateles depolymerans</name>
    <dbReference type="NCBI Taxonomy" id="76731"/>
    <lineage>
        <taxon>Bacteria</taxon>
        <taxon>Pseudomonadati</taxon>
        <taxon>Pseudomonadota</taxon>
        <taxon>Betaproteobacteria</taxon>
        <taxon>Burkholderiales</taxon>
        <taxon>Sphaerotilaceae</taxon>
        <taxon>Roseateles</taxon>
    </lineage>
</organism>
<evidence type="ECO:0000256" key="1">
    <source>
        <dbReference type="SAM" id="MobiDB-lite"/>
    </source>
</evidence>
<keyword evidence="3" id="KW-1185">Reference proteome</keyword>
<dbReference type="InterPro" id="IPR002762">
    <property type="entry name" value="CbiX-like"/>
</dbReference>
<dbReference type="Pfam" id="PF01903">
    <property type="entry name" value="CbiX"/>
    <property type="match status" value="1"/>
</dbReference>
<accession>A0A0U3MR31</accession>
<dbReference type="Gene3D" id="3.40.50.1400">
    <property type="match status" value="1"/>
</dbReference>
<dbReference type="PANTHER" id="PTHR33542">
    <property type="entry name" value="SIROHYDROCHLORIN FERROCHELATASE, CHLOROPLASTIC"/>
    <property type="match status" value="1"/>
</dbReference>
<dbReference type="EMBL" id="CP013729">
    <property type="protein sequence ID" value="ALV06730.1"/>
    <property type="molecule type" value="Genomic_DNA"/>
</dbReference>
<reference evidence="2 3" key="1">
    <citation type="submission" date="2015-12" db="EMBL/GenBank/DDBJ databases">
        <title>Complete genome of Roseateles depolymerans KCTC 42856.</title>
        <authorList>
            <person name="Kim K.M."/>
        </authorList>
    </citation>
    <scope>NUCLEOTIDE SEQUENCE [LARGE SCALE GENOMIC DNA]</scope>
    <source>
        <strain evidence="2 3">KCTC 42856</strain>
    </source>
</reference>
<dbReference type="RefSeq" id="WP_083526033.1">
    <property type="nucleotide sequence ID" value="NZ_CP013729.1"/>
</dbReference>
<proteinExistence type="predicted"/>
<gene>
    <name evidence="2" type="ORF">RD2015_2258</name>
</gene>
<name>A0A0U3MR31_9BURK</name>
<evidence type="ECO:0000313" key="2">
    <source>
        <dbReference type="EMBL" id="ALV06730.1"/>
    </source>
</evidence>
<dbReference type="Proteomes" id="UP000060699">
    <property type="component" value="Chromosome"/>
</dbReference>
<dbReference type="PANTHER" id="PTHR33542:SF3">
    <property type="entry name" value="SIROHYDROCHLORIN FERROCHELATASE, CHLOROPLASTIC"/>
    <property type="match status" value="1"/>
</dbReference>
<dbReference type="InterPro" id="IPR050963">
    <property type="entry name" value="Sirohydro_Cobaltochel/CbiX"/>
</dbReference>
<dbReference type="CDD" id="cd03416">
    <property type="entry name" value="CbiX_SirB_N"/>
    <property type="match status" value="1"/>
</dbReference>
<dbReference type="AlphaFoldDB" id="A0A0U3MR31"/>
<protein>
    <submittedName>
        <fullName evidence="2">Cobalamin biosynthesis protein CbiX</fullName>
    </submittedName>
</protein>
<feature type="compositionally biased region" description="Low complexity" evidence="1">
    <location>
        <begin position="8"/>
        <end position="43"/>
    </location>
</feature>
<feature type="region of interest" description="Disordered" evidence="1">
    <location>
        <begin position="1"/>
        <end position="55"/>
    </location>
</feature>
<evidence type="ECO:0000313" key="3">
    <source>
        <dbReference type="Proteomes" id="UP000060699"/>
    </source>
</evidence>
<dbReference type="STRING" id="76731.RD2015_2258"/>
<sequence>MTKPSPPTSATSAASAASTSSVPSVPSVPSAPSAPPASAAFPSGRPEPESANGDGLLLFAHGARDPAWAAPFQAIAAELQNRRPGLPLALAYLELMTPDLATAAGALVALGCQRIQIVPMFLGSSGHVRRDVPPQVEALRREYPGVLFLLHDAIGEQPSVIRAMAAATLDVVSAVSSLPGALLTAPQDPAAASATEATRQP</sequence>
<dbReference type="GO" id="GO:0016829">
    <property type="term" value="F:lyase activity"/>
    <property type="evidence" value="ECO:0007669"/>
    <property type="project" value="InterPro"/>
</dbReference>
<dbReference type="KEGG" id="rdp:RD2015_2258"/>
<dbReference type="SUPFAM" id="SSF53800">
    <property type="entry name" value="Chelatase"/>
    <property type="match status" value="1"/>
</dbReference>